<sequence length="153" mass="17101">MTALDIMQRDLTAIMKDESIDRFIIICKRHGLSALPVVDDNFKLVGYLSESGIISASLPGYLSLMESSAFIPDSHQFFTGLNKILYKPVSDFMVDKPFKVNVDDTVLHVADVIIKNKLKIIPVVDDQNRLVGIIRRIGLLSQAARGELIQENE</sequence>
<evidence type="ECO:0000313" key="7">
    <source>
        <dbReference type="Proteomes" id="UP000297288"/>
    </source>
</evidence>
<evidence type="ECO:0000256" key="1">
    <source>
        <dbReference type="ARBA" id="ARBA00023122"/>
    </source>
</evidence>
<dbReference type="InterPro" id="IPR046342">
    <property type="entry name" value="CBS_dom_sf"/>
</dbReference>
<reference evidence="4 6" key="1">
    <citation type="submission" date="2016-10" db="EMBL/GenBank/DDBJ databases">
        <authorList>
            <person name="de Groot N.N."/>
        </authorList>
    </citation>
    <scope>NUCLEOTIDE SEQUENCE [LARGE SCALE GENOMIC DNA]</scope>
    <source>
        <strain evidence="4 6">WG14</strain>
    </source>
</reference>
<dbReference type="Proteomes" id="UP000297288">
    <property type="component" value="Unassembled WGS sequence"/>
</dbReference>
<dbReference type="Pfam" id="PF00571">
    <property type="entry name" value="CBS"/>
    <property type="match status" value="2"/>
</dbReference>
<dbReference type="PANTHER" id="PTHR43080">
    <property type="entry name" value="CBS DOMAIN-CONTAINING PROTEIN CBSX3, MITOCHONDRIAL"/>
    <property type="match status" value="1"/>
</dbReference>
<organism evidence="4 6">
    <name type="scientific">Geotoga petraea</name>
    <dbReference type="NCBI Taxonomy" id="28234"/>
    <lineage>
        <taxon>Bacteria</taxon>
        <taxon>Thermotogati</taxon>
        <taxon>Thermotogota</taxon>
        <taxon>Thermotogae</taxon>
        <taxon>Petrotogales</taxon>
        <taxon>Petrotogaceae</taxon>
        <taxon>Geotoga</taxon>
    </lineage>
</organism>
<reference evidence="5 7" key="2">
    <citation type="submission" date="2019-04" db="EMBL/GenBank/DDBJ databases">
        <title>Draft genome sequence data and analysis of a Fermenting Bacterium, Geotoga petraea strain HO-Geo1, isolated from heavy-oil petroleum reservoir in Russia.</title>
        <authorList>
            <person name="Grouzdev D.S."/>
            <person name="Semenova E.M."/>
            <person name="Sokolova D.S."/>
            <person name="Tourova T.P."/>
            <person name="Poltaraus A.B."/>
            <person name="Nazina T.N."/>
        </authorList>
    </citation>
    <scope>NUCLEOTIDE SEQUENCE [LARGE SCALE GENOMIC DNA]</scope>
    <source>
        <strain evidence="5 7">HO-Geo1</strain>
    </source>
</reference>
<dbReference type="SMART" id="SM00116">
    <property type="entry name" value="CBS"/>
    <property type="match status" value="2"/>
</dbReference>
<proteinExistence type="predicted"/>
<accession>A0A1G6MUN6</accession>
<evidence type="ECO:0000313" key="6">
    <source>
        <dbReference type="Proteomes" id="UP000199322"/>
    </source>
</evidence>
<keyword evidence="6" id="KW-1185">Reference proteome</keyword>
<dbReference type="EMBL" id="SRME01000005">
    <property type="protein sequence ID" value="TGG87346.1"/>
    <property type="molecule type" value="Genomic_DNA"/>
</dbReference>
<dbReference type="PANTHER" id="PTHR43080:SF2">
    <property type="entry name" value="CBS DOMAIN-CONTAINING PROTEIN"/>
    <property type="match status" value="1"/>
</dbReference>
<feature type="domain" description="CBS" evidence="3">
    <location>
        <begin position="93"/>
        <end position="151"/>
    </location>
</feature>
<keyword evidence="1 2" id="KW-0129">CBS domain</keyword>
<feature type="domain" description="CBS" evidence="3">
    <location>
        <begin position="7"/>
        <end position="64"/>
    </location>
</feature>
<dbReference type="EMBL" id="FMYV01000005">
    <property type="protein sequence ID" value="SDC58907.1"/>
    <property type="molecule type" value="Genomic_DNA"/>
</dbReference>
<evidence type="ECO:0000259" key="3">
    <source>
        <dbReference type="PROSITE" id="PS51371"/>
    </source>
</evidence>
<dbReference type="PROSITE" id="PS51371">
    <property type="entry name" value="CBS"/>
    <property type="match status" value="2"/>
</dbReference>
<dbReference type="InterPro" id="IPR000644">
    <property type="entry name" value="CBS_dom"/>
</dbReference>
<evidence type="ECO:0000313" key="4">
    <source>
        <dbReference type="EMBL" id="SDC58907.1"/>
    </source>
</evidence>
<dbReference type="Proteomes" id="UP000199322">
    <property type="component" value="Unassembled WGS sequence"/>
</dbReference>
<gene>
    <name evidence="5" type="ORF">E4650_08565</name>
    <name evidence="4" type="ORF">SAMN04488588_1380</name>
</gene>
<evidence type="ECO:0000313" key="5">
    <source>
        <dbReference type="EMBL" id="TGG87346.1"/>
    </source>
</evidence>
<dbReference type="Gene3D" id="3.10.580.10">
    <property type="entry name" value="CBS-domain"/>
    <property type="match status" value="1"/>
</dbReference>
<dbReference type="AlphaFoldDB" id="A0A1G6MUN6"/>
<dbReference type="SUPFAM" id="SSF54631">
    <property type="entry name" value="CBS-domain pair"/>
    <property type="match status" value="1"/>
</dbReference>
<protein>
    <submittedName>
        <fullName evidence="4">CBS domain-containing protein</fullName>
    </submittedName>
</protein>
<evidence type="ECO:0000256" key="2">
    <source>
        <dbReference type="PROSITE-ProRule" id="PRU00703"/>
    </source>
</evidence>
<dbReference type="OrthoDB" id="9790355at2"/>
<dbReference type="RefSeq" id="WP_091404017.1">
    <property type="nucleotide sequence ID" value="NZ_FMYV01000005.1"/>
</dbReference>
<dbReference type="InterPro" id="IPR051257">
    <property type="entry name" value="Diverse_CBS-Domain"/>
</dbReference>
<name>A0A1G6MUN6_9BACT</name>
<dbReference type="STRING" id="28234.SAMN04488588_1380"/>